<dbReference type="Proteomes" id="UP000013909">
    <property type="component" value="Unassembled WGS sequence"/>
</dbReference>
<reference evidence="1 2" key="1">
    <citation type="submission" date="2013-02" db="EMBL/GenBank/DDBJ databases">
        <title>A novel strain isolated from Lonar lake, Maharashtra, India.</title>
        <authorList>
            <person name="Singh A."/>
        </authorList>
    </citation>
    <scope>NUCLEOTIDE SEQUENCE [LARGE SCALE GENOMIC DNA]</scope>
    <source>
        <strain evidence="1 2">AK24</strain>
    </source>
</reference>
<dbReference type="InterPro" id="IPR010870">
    <property type="entry name" value="Porin_O/P"/>
</dbReference>
<dbReference type="InterPro" id="IPR023614">
    <property type="entry name" value="Porin_dom_sf"/>
</dbReference>
<sequence length="412" mass="46609">MTQKRQVKTPNGTSRCLFFIPLFFLVLSKNTLIAQKVESDERALINVQEGLGFQKDSLFLLNLRFRIQNRAGYNNIRGDNFSVDMYDMKVRRLRLRLDGFVLNPKIQYYIQMAFSRSDMDLESGNTAQTLRDAIVYYTFSDKFYVGFGQSKLPGNRQRVVSSGNLQFADRSVANAFFNIDRDFGFFGYYTQPLAGRSLAMLKGAVTTGQGRNSFNNNDGFAYTGRIELLPFGKFTNNGDYSEGDQQFEPKPKLSLAATVSRNHKATRAGGQTGLVLYEERNLNSLILDGVFKYTGWALSSEYMQRNAANPITQNAEGLTRHVFVGHGMNTQLSKMVSRKSELAVRYAFTSAKEVLYPREADIDELLFGYTRYLNGHRIKIQGNFGYRWIDRISSIAGLSSGVTGTFQVEFGI</sequence>
<gene>
    <name evidence="1" type="ORF">ADIS_3214</name>
</gene>
<keyword evidence="2" id="KW-1185">Reference proteome</keyword>
<accession>R7ZPQ6</accession>
<dbReference type="EMBL" id="AQHR01000088">
    <property type="protein sequence ID" value="EON76086.1"/>
    <property type="molecule type" value="Genomic_DNA"/>
</dbReference>
<name>R7ZPQ6_9BACT</name>
<comment type="caution">
    <text evidence="1">The sequence shown here is derived from an EMBL/GenBank/DDBJ whole genome shotgun (WGS) entry which is preliminary data.</text>
</comment>
<dbReference type="RefSeq" id="WP_010855347.1">
    <property type="nucleotide sequence ID" value="NZ_AQHR01000088.1"/>
</dbReference>
<dbReference type="OrthoDB" id="5442696at2"/>
<dbReference type="Pfam" id="PF07396">
    <property type="entry name" value="Porin_O_P"/>
    <property type="match status" value="1"/>
</dbReference>
<organism evidence="1 2">
    <name type="scientific">Lunatimonas lonarensis</name>
    <dbReference type="NCBI Taxonomy" id="1232681"/>
    <lineage>
        <taxon>Bacteria</taxon>
        <taxon>Pseudomonadati</taxon>
        <taxon>Bacteroidota</taxon>
        <taxon>Cytophagia</taxon>
        <taxon>Cytophagales</taxon>
        <taxon>Cyclobacteriaceae</taxon>
    </lineage>
</organism>
<dbReference type="AlphaFoldDB" id="R7ZPQ6"/>
<evidence type="ECO:0000313" key="1">
    <source>
        <dbReference type="EMBL" id="EON76086.1"/>
    </source>
</evidence>
<protein>
    <recommendedName>
        <fullName evidence="3">Phosphate-selective porin O and P</fullName>
    </recommendedName>
</protein>
<evidence type="ECO:0000313" key="2">
    <source>
        <dbReference type="Proteomes" id="UP000013909"/>
    </source>
</evidence>
<proteinExistence type="predicted"/>
<evidence type="ECO:0008006" key="3">
    <source>
        <dbReference type="Google" id="ProtNLM"/>
    </source>
</evidence>
<dbReference type="Gene3D" id="2.40.160.10">
    <property type="entry name" value="Porin"/>
    <property type="match status" value="1"/>
</dbReference>